<dbReference type="Gene3D" id="1.20.1250.20">
    <property type="entry name" value="MFS general substrate transporter like domains"/>
    <property type="match status" value="1"/>
</dbReference>
<keyword evidence="3 5" id="KW-1133">Transmembrane helix</keyword>
<gene>
    <name evidence="7" type="ORF">OG375_30415</name>
</gene>
<keyword evidence="2 5" id="KW-0812">Transmembrane</keyword>
<accession>A0ABZ1PF44</accession>
<protein>
    <submittedName>
        <fullName evidence="7">MFS transporter</fullName>
    </submittedName>
</protein>
<proteinExistence type="predicted"/>
<dbReference type="InterPro" id="IPR011701">
    <property type="entry name" value="MFS"/>
</dbReference>
<dbReference type="InterPro" id="IPR020846">
    <property type="entry name" value="MFS_dom"/>
</dbReference>
<reference evidence="7 8" key="1">
    <citation type="submission" date="2022-10" db="EMBL/GenBank/DDBJ databases">
        <title>The complete genomes of actinobacterial strains from the NBC collection.</title>
        <authorList>
            <person name="Joergensen T.S."/>
            <person name="Alvarez Arevalo M."/>
            <person name="Sterndorff E.B."/>
            <person name="Faurdal D."/>
            <person name="Vuksanovic O."/>
            <person name="Mourched A.-S."/>
            <person name="Charusanti P."/>
            <person name="Shaw S."/>
            <person name="Blin K."/>
            <person name="Weber T."/>
        </authorList>
    </citation>
    <scope>NUCLEOTIDE SEQUENCE [LARGE SCALE GENOMIC DNA]</scope>
    <source>
        <strain evidence="7 8">NBC_00396</strain>
    </source>
</reference>
<evidence type="ECO:0000256" key="2">
    <source>
        <dbReference type="ARBA" id="ARBA00022692"/>
    </source>
</evidence>
<evidence type="ECO:0000259" key="6">
    <source>
        <dbReference type="PROSITE" id="PS50850"/>
    </source>
</evidence>
<keyword evidence="8" id="KW-1185">Reference proteome</keyword>
<feature type="transmembrane region" description="Helical" evidence="5">
    <location>
        <begin position="23"/>
        <end position="41"/>
    </location>
</feature>
<evidence type="ECO:0000256" key="5">
    <source>
        <dbReference type="SAM" id="Phobius"/>
    </source>
</evidence>
<dbReference type="Pfam" id="PF07690">
    <property type="entry name" value="MFS_1"/>
    <property type="match status" value="1"/>
</dbReference>
<feature type="transmembrane region" description="Helical" evidence="5">
    <location>
        <begin position="48"/>
        <end position="66"/>
    </location>
</feature>
<dbReference type="PROSITE" id="PS50850">
    <property type="entry name" value="MFS"/>
    <property type="match status" value="1"/>
</dbReference>
<dbReference type="EMBL" id="CP107941">
    <property type="protein sequence ID" value="WUI82139.1"/>
    <property type="molecule type" value="Genomic_DNA"/>
</dbReference>
<name>A0ABZ1PF44_9ACTN</name>
<dbReference type="Proteomes" id="UP001346877">
    <property type="component" value="Chromosome"/>
</dbReference>
<sequence>MLFLSLYLTDVRGASVGLAGTVVGAYGAGGAAGVLLGGVLADRWGRRATLLAAHLATAALMVALAFSRPPPP</sequence>
<evidence type="ECO:0000313" key="7">
    <source>
        <dbReference type="EMBL" id="WUI82139.1"/>
    </source>
</evidence>
<dbReference type="PROSITE" id="PS00216">
    <property type="entry name" value="SUGAR_TRANSPORT_1"/>
    <property type="match status" value="1"/>
</dbReference>
<dbReference type="InterPro" id="IPR005829">
    <property type="entry name" value="Sugar_transporter_CS"/>
</dbReference>
<evidence type="ECO:0000256" key="1">
    <source>
        <dbReference type="ARBA" id="ARBA00004651"/>
    </source>
</evidence>
<evidence type="ECO:0000313" key="8">
    <source>
        <dbReference type="Proteomes" id="UP001346877"/>
    </source>
</evidence>
<feature type="domain" description="Major facilitator superfamily (MFS) profile" evidence="6">
    <location>
        <begin position="1"/>
        <end position="72"/>
    </location>
</feature>
<evidence type="ECO:0000256" key="4">
    <source>
        <dbReference type="ARBA" id="ARBA00023136"/>
    </source>
</evidence>
<comment type="subcellular location">
    <subcellularLocation>
        <location evidence="1">Cell membrane</location>
        <topology evidence="1">Multi-pass membrane protein</topology>
    </subcellularLocation>
</comment>
<keyword evidence="4 5" id="KW-0472">Membrane</keyword>
<organism evidence="7 8">
    <name type="scientific">Micromonospora zamorensis</name>
    <dbReference type="NCBI Taxonomy" id="709883"/>
    <lineage>
        <taxon>Bacteria</taxon>
        <taxon>Bacillati</taxon>
        <taxon>Actinomycetota</taxon>
        <taxon>Actinomycetes</taxon>
        <taxon>Micromonosporales</taxon>
        <taxon>Micromonosporaceae</taxon>
        <taxon>Micromonospora</taxon>
    </lineage>
</organism>
<dbReference type="SUPFAM" id="SSF103473">
    <property type="entry name" value="MFS general substrate transporter"/>
    <property type="match status" value="1"/>
</dbReference>
<dbReference type="RefSeq" id="WP_328369875.1">
    <property type="nucleotide sequence ID" value="NZ_CP107941.1"/>
</dbReference>
<evidence type="ECO:0000256" key="3">
    <source>
        <dbReference type="ARBA" id="ARBA00022989"/>
    </source>
</evidence>
<dbReference type="InterPro" id="IPR036259">
    <property type="entry name" value="MFS_trans_sf"/>
</dbReference>